<dbReference type="Proteomes" id="UP001197093">
    <property type="component" value="Unassembled WGS sequence"/>
</dbReference>
<dbReference type="FunFam" id="3.10.280.10:FF:000007">
    <property type="entry name" value="Regulatory protein SUAPRGA1"/>
    <property type="match status" value="1"/>
</dbReference>
<dbReference type="AlphaFoldDB" id="A0AAD4F5V1"/>
<evidence type="ECO:0000313" key="2">
    <source>
        <dbReference type="EMBL" id="KAG7293876.1"/>
    </source>
</evidence>
<name>A0AAD4F5V1_9PEZI</name>
<comment type="caution">
    <text evidence="2">The sequence shown here is derived from an EMBL/GenBank/DDBJ whole genome shotgun (WGS) entry which is preliminary data.</text>
</comment>
<reference evidence="2" key="1">
    <citation type="submission" date="2023-02" db="EMBL/GenBank/DDBJ databases">
        <authorList>
            <person name="Palmer J.M."/>
        </authorList>
    </citation>
    <scope>NUCLEOTIDE SEQUENCE</scope>
    <source>
        <strain evidence="2">FW57</strain>
    </source>
</reference>
<sequence length="292" mass="32260">MMSLRTIARSAPRALARASTTSTLARCQRTTSSLLSARPASLLRTQQVSAFSTSLFRRAAANDVDEELSAKLASEIEFENDVKQNEPLPASIKDFLDNSPFKVEDVLGKEDVVLTRSYGDEKITVTFSIADLHNYEPDMMEEDQALEDELDLEGGRSQQNQQEAEAGEDLEGGDEAAVPCRLNIVVEKANKGALNVEALAQDGTIVVENLYYYADPKLAHSTDANAVHAAQDTYPGPPFGSLDEDLQILMERYLEERGINQALAIFAPDYVDFKEQKEYTAWLKNVKGFIDA</sequence>
<gene>
    <name evidence="2" type="ORF">NEMBOFW57_003936</name>
</gene>
<dbReference type="SUPFAM" id="SSF54529">
    <property type="entry name" value="Mitochondrial glycoprotein MAM33-like"/>
    <property type="match status" value="1"/>
</dbReference>
<protein>
    <recommendedName>
        <fullName evidence="4">Regulatory protein suaprga1</fullName>
    </recommendedName>
</protein>
<dbReference type="GO" id="GO:0005759">
    <property type="term" value="C:mitochondrial matrix"/>
    <property type="evidence" value="ECO:0007669"/>
    <property type="project" value="InterPro"/>
</dbReference>
<dbReference type="InterPro" id="IPR003428">
    <property type="entry name" value="MAM33"/>
</dbReference>
<evidence type="ECO:0000256" key="1">
    <source>
        <dbReference type="SAM" id="MobiDB-lite"/>
    </source>
</evidence>
<dbReference type="Pfam" id="PF02330">
    <property type="entry name" value="MAM33"/>
    <property type="match status" value="1"/>
</dbReference>
<accession>A0AAD4F5V1</accession>
<keyword evidence="3" id="KW-1185">Reference proteome</keyword>
<organism evidence="2 3">
    <name type="scientific">Staphylotrichum longicolle</name>
    <dbReference type="NCBI Taxonomy" id="669026"/>
    <lineage>
        <taxon>Eukaryota</taxon>
        <taxon>Fungi</taxon>
        <taxon>Dikarya</taxon>
        <taxon>Ascomycota</taxon>
        <taxon>Pezizomycotina</taxon>
        <taxon>Sordariomycetes</taxon>
        <taxon>Sordariomycetidae</taxon>
        <taxon>Sordariales</taxon>
        <taxon>Chaetomiaceae</taxon>
        <taxon>Staphylotrichum</taxon>
    </lineage>
</organism>
<dbReference type="Gene3D" id="3.10.280.10">
    <property type="entry name" value="Mitochondrial glycoprotein"/>
    <property type="match status" value="1"/>
</dbReference>
<evidence type="ECO:0000313" key="3">
    <source>
        <dbReference type="Proteomes" id="UP001197093"/>
    </source>
</evidence>
<dbReference type="GO" id="GO:0042256">
    <property type="term" value="P:cytosolic ribosome assembly"/>
    <property type="evidence" value="ECO:0007669"/>
    <property type="project" value="TreeGrafter"/>
</dbReference>
<proteinExistence type="predicted"/>
<dbReference type="InterPro" id="IPR036561">
    <property type="entry name" value="MAM33_sf"/>
</dbReference>
<evidence type="ECO:0008006" key="4">
    <source>
        <dbReference type="Google" id="ProtNLM"/>
    </source>
</evidence>
<dbReference type="EMBL" id="JAHCVI010000001">
    <property type="protein sequence ID" value="KAG7293876.1"/>
    <property type="molecule type" value="Genomic_DNA"/>
</dbReference>
<feature type="region of interest" description="Disordered" evidence="1">
    <location>
        <begin position="152"/>
        <end position="173"/>
    </location>
</feature>
<dbReference type="PANTHER" id="PTHR10826">
    <property type="entry name" value="COMPLEMENT COMPONENT 1"/>
    <property type="match status" value="1"/>
</dbReference>
<dbReference type="PANTHER" id="PTHR10826:SF1">
    <property type="entry name" value="COMPLEMENT COMPONENT 1 Q SUBCOMPONENT-BINDING PROTEIN, MITOCHONDRIAL"/>
    <property type="match status" value="1"/>
</dbReference>